<reference evidence="1" key="1">
    <citation type="journal article" date="2021" name="Proc. Natl. Acad. Sci. U.S.A.">
        <title>A Catalog of Tens of Thousands of Viruses from Human Metagenomes Reveals Hidden Associations with Chronic Diseases.</title>
        <authorList>
            <person name="Tisza M.J."/>
            <person name="Buck C.B."/>
        </authorList>
    </citation>
    <scope>NUCLEOTIDE SEQUENCE</scope>
    <source>
        <strain evidence="1">CtByu2</strain>
    </source>
</reference>
<dbReference type="EMBL" id="BK032557">
    <property type="protein sequence ID" value="DAF47715.1"/>
    <property type="molecule type" value="Genomic_DNA"/>
</dbReference>
<protein>
    <submittedName>
        <fullName evidence="1">Uncharacterized protein</fullName>
    </submittedName>
</protein>
<name>A0A8S5SA65_9CAUD</name>
<organism evidence="1">
    <name type="scientific">Myoviridae sp. ctByu2</name>
    <dbReference type="NCBI Taxonomy" id="2827668"/>
    <lineage>
        <taxon>Viruses</taxon>
        <taxon>Duplodnaviria</taxon>
        <taxon>Heunggongvirae</taxon>
        <taxon>Uroviricota</taxon>
        <taxon>Caudoviricetes</taxon>
    </lineage>
</organism>
<evidence type="ECO:0000313" key="1">
    <source>
        <dbReference type="EMBL" id="DAF47715.1"/>
    </source>
</evidence>
<accession>A0A8S5SA65</accession>
<proteinExistence type="predicted"/>
<sequence length="103" mass="11834">MKEEMIDFTCSGMTVENATDLLNVFLQEYCTEHSFTETSLKEHLFVISSGEGFSVNKKDDNNPIFKLSKKDTAFEGTIYASEESYPITTKFLRRFTSVESMIY</sequence>